<accession>A0A5B0B0Y2</accession>
<name>A0A5B0B0Y2_9ACTN</name>
<comment type="caution">
    <text evidence="1">The sequence shown here is derived from an EMBL/GenBank/DDBJ whole genome shotgun (WGS) entry which is preliminary data.</text>
</comment>
<evidence type="ECO:0000313" key="1">
    <source>
        <dbReference type="EMBL" id="KAA0935664.1"/>
    </source>
</evidence>
<dbReference type="RefSeq" id="WP_149512049.1">
    <property type="nucleotide sequence ID" value="NZ_VDFC01000040.1"/>
</dbReference>
<evidence type="ECO:0000313" key="2">
    <source>
        <dbReference type="Proteomes" id="UP000324965"/>
    </source>
</evidence>
<reference evidence="1 2" key="1">
    <citation type="submission" date="2019-05" db="EMBL/GenBank/DDBJ databases">
        <authorList>
            <person name="Hariharan J."/>
            <person name="Choudoir M.J."/>
            <person name="Diebold P."/>
            <person name="Panke-Buisse K."/>
            <person name="Buckley D.H."/>
        </authorList>
    </citation>
    <scope>NUCLEOTIDE SEQUENCE [LARGE SCALE GENOMIC DNA]</scope>
    <source>
        <strain evidence="1 2">SUN51</strain>
    </source>
</reference>
<dbReference type="AlphaFoldDB" id="A0A5B0B0Y2"/>
<protein>
    <submittedName>
        <fullName evidence="1">Uncharacterized protein</fullName>
    </submittedName>
</protein>
<dbReference type="EMBL" id="VDFC01000040">
    <property type="protein sequence ID" value="KAA0935664.1"/>
    <property type="molecule type" value="Genomic_DNA"/>
</dbReference>
<dbReference type="OrthoDB" id="4246505at2"/>
<sequence>MDDPFGFSFAVPDTWAREGVKNGTQVTYAGSTGLEHLQVGVIAAAGYTSYDNFLTLEATARRKNDGYRRIRLERNTFQGRDGAVWEYTYTDEAGRLVHARDQGYVAANGTEYAILVVGHDDVWDSGLADIHQVALDTWDLT</sequence>
<keyword evidence="2" id="KW-1185">Reference proteome</keyword>
<dbReference type="Gene3D" id="3.40.1000.10">
    <property type="entry name" value="Mog1/PsbP, alpha/beta/alpha sandwich"/>
    <property type="match status" value="1"/>
</dbReference>
<dbReference type="Proteomes" id="UP000324965">
    <property type="component" value="Unassembled WGS sequence"/>
</dbReference>
<proteinExistence type="predicted"/>
<gene>
    <name evidence="1" type="ORF">FGF04_16605</name>
</gene>
<organism evidence="1 2">
    <name type="scientific">Streptomyces apricus</name>
    <dbReference type="NCBI Taxonomy" id="1828112"/>
    <lineage>
        <taxon>Bacteria</taxon>
        <taxon>Bacillati</taxon>
        <taxon>Actinomycetota</taxon>
        <taxon>Actinomycetes</taxon>
        <taxon>Kitasatosporales</taxon>
        <taxon>Streptomycetaceae</taxon>
        <taxon>Streptomyces</taxon>
    </lineage>
</organism>